<name>A0AAI9SVR8_9ASCO</name>
<proteinExistence type="predicted"/>
<comment type="caution">
    <text evidence="1">The sequence shown here is derived from an EMBL/GenBank/DDBJ whole genome shotgun (WGS) entry which is preliminary data.</text>
</comment>
<sequence>MSGGPVPIWKKYTTRSRGIWEKLRQLLVLVPNRSSGNPVVSLFRSIPPGERVREAKAYQDPITVPAGDIKGNPYFKRDYRRNYPQTHAFDQTKISGLLQLGNAAHPRISIGDKGNKELSTYTAAKEVVCLSNTLSHVPETVVRGEILGQQGEPIVAPSLNKFKWEILPESVHGMYTDQYPCRMFTDIKSKNPHPLQQSTSPL</sequence>
<dbReference type="PANTHER" id="PTHR37325:SF1">
    <property type="entry name" value="OXIDOREDUCTASE 21 KDA SUBUNIT, PUTATIVE (AFU_ORTHOLOGUE AFUA_4G05910)-RELATED"/>
    <property type="match status" value="1"/>
</dbReference>
<dbReference type="PANTHER" id="PTHR37325">
    <property type="entry name" value="OXIDOREDUCTASE 21 KDA SUBUNIT, PUTATIVE (AFU_ORTHOLOGUE AFUA_4G05910)-RELATED"/>
    <property type="match status" value="1"/>
</dbReference>
<gene>
    <name evidence="1" type="ORF">KGF56_003253</name>
</gene>
<dbReference type="CDD" id="cd22849">
    <property type="entry name" value="NuzM"/>
    <property type="match status" value="1"/>
</dbReference>
<dbReference type="AlphaFoldDB" id="A0AAI9SVR8"/>
<dbReference type="GeneID" id="73380870"/>
<reference evidence="1" key="1">
    <citation type="journal article" date="2022" name="DNA Res.">
        <title>Genome analysis of five recently described species of the CUG-Ser clade uncovers Candida theae as a new hybrid lineage with pathogenic potential in the Candida parapsilosis species complex.</title>
        <authorList>
            <person name="Mixao V."/>
            <person name="Del Olmo V."/>
            <person name="Hegedusova E."/>
            <person name="Saus E."/>
            <person name="Pryszcz L."/>
            <person name="Cillingova A."/>
            <person name="Nosek J."/>
            <person name="Gabaldon T."/>
        </authorList>
    </citation>
    <scope>NUCLEOTIDE SEQUENCE</scope>
    <source>
        <strain evidence="1">CBS 10844</strain>
    </source>
</reference>
<evidence type="ECO:0000313" key="2">
    <source>
        <dbReference type="Proteomes" id="UP001202479"/>
    </source>
</evidence>
<keyword evidence="2" id="KW-1185">Reference proteome</keyword>
<dbReference type="EMBL" id="JAHUZD010000110">
    <property type="protein sequence ID" value="KAI3403986.1"/>
    <property type="molecule type" value="Genomic_DNA"/>
</dbReference>
<dbReference type="PIRSF" id="PIRSF022976">
    <property type="entry name" value="NADH_Oxi_21kDa"/>
    <property type="match status" value="1"/>
</dbReference>
<evidence type="ECO:0000313" key="1">
    <source>
        <dbReference type="EMBL" id="KAI3403986.1"/>
    </source>
</evidence>
<dbReference type="Proteomes" id="UP001202479">
    <property type="component" value="Unassembled WGS sequence"/>
</dbReference>
<organism evidence="1 2">
    <name type="scientific">Candida oxycetoniae</name>
    <dbReference type="NCBI Taxonomy" id="497107"/>
    <lineage>
        <taxon>Eukaryota</taxon>
        <taxon>Fungi</taxon>
        <taxon>Dikarya</taxon>
        <taxon>Ascomycota</taxon>
        <taxon>Saccharomycotina</taxon>
        <taxon>Pichiomycetes</taxon>
        <taxon>Debaryomycetaceae</taxon>
        <taxon>Candida/Lodderomyces clade</taxon>
        <taxon>Candida</taxon>
    </lineage>
</organism>
<dbReference type="RefSeq" id="XP_049179731.1">
    <property type="nucleotide sequence ID" value="XM_049324567.1"/>
</dbReference>
<protein>
    <submittedName>
        <fullName evidence="1">Uncharacterized protein</fullName>
    </submittedName>
</protein>
<dbReference type="InterPro" id="IPR016813">
    <property type="entry name" value="NADH_Ub_cplx-1_21kDa"/>
</dbReference>
<accession>A0AAI9SVR8</accession>